<dbReference type="EMBL" id="MTKS01000043">
    <property type="protein sequence ID" value="RWX52069.1"/>
    <property type="molecule type" value="Genomic_DNA"/>
</dbReference>
<reference evidence="1 2" key="1">
    <citation type="submission" date="2017-01" db="EMBL/GenBank/DDBJ databases">
        <title>The cable genome- insights into the physiology and evolution of filamentous bacteria capable of sulfide oxidation via long distance electron transfer.</title>
        <authorList>
            <person name="Schreiber L."/>
            <person name="Bjerg J.T."/>
            <person name="Boggild A."/>
            <person name="Van De Vossenberg J."/>
            <person name="Meysman F."/>
            <person name="Nielsen L.P."/>
            <person name="Schramm A."/>
            <person name="Kjeldsen K.U."/>
        </authorList>
    </citation>
    <scope>NUCLEOTIDE SEQUENCE [LARGE SCALE GENOMIC DNA]</scope>
    <source>
        <strain evidence="1">A5</strain>
    </source>
</reference>
<name>A0A444JG47_9BACT</name>
<organism evidence="1 2">
    <name type="scientific">Candidatus Electrothrix marina</name>
    <dbReference type="NCBI Taxonomy" id="1859130"/>
    <lineage>
        <taxon>Bacteria</taxon>
        <taxon>Pseudomonadati</taxon>
        <taxon>Thermodesulfobacteriota</taxon>
        <taxon>Desulfobulbia</taxon>
        <taxon>Desulfobulbales</taxon>
        <taxon>Desulfobulbaceae</taxon>
        <taxon>Candidatus Electrothrix</taxon>
    </lineage>
</organism>
<gene>
    <name evidence="1" type="ORF">VU01_10434</name>
</gene>
<protein>
    <recommendedName>
        <fullName evidence="3">DUF4276 family protein</fullName>
    </recommendedName>
</protein>
<sequence>MNLYFLVEGKTERKVYPKWLAHLAPQLERVNSPCEATDNNYYLISGGGFPSILDNHLVDSVADVNASGKFDYFVLAIDTDDISAAEKTEEVEDFVRSNDIMFNDCEFIILPQVVCMETWFLGNPRIYSKNQPSAERSAFSKHYDVARNDPEEMRQPREFCGSIGDYHFQYLKSMLRGKNIRYSKKNPQEVTKPNYIEALRNRIEFDQNCLSSMRNFFYALGKITKKEIVS</sequence>
<evidence type="ECO:0008006" key="3">
    <source>
        <dbReference type="Google" id="ProtNLM"/>
    </source>
</evidence>
<comment type="caution">
    <text evidence="1">The sequence shown here is derived from an EMBL/GenBank/DDBJ whole genome shotgun (WGS) entry which is preliminary data.</text>
</comment>
<dbReference type="AlphaFoldDB" id="A0A444JG47"/>
<accession>A0A444JG47</accession>
<evidence type="ECO:0000313" key="1">
    <source>
        <dbReference type="EMBL" id="RWX52069.1"/>
    </source>
</evidence>
<proteinExistence type="predicted"/>
<keyword evidence="2" id="KW-1185">Reference proteome</keyword>
<dbReference type="Proteomes" id="UP000288892">
    <property type="component" value="Unassembled WGS sequence"/>
</dbReference>
<evidence type="ECO:0000313" key="2">
    <source>
        <dbReference type="Proteomes" id="UP000288892"/>
    </source>
</evidence>